<keyword evidence="6" id="KW-0862">Zinc</keyword>
<dbReference type="GO" id="GO:0042840">
    <property type="term" value="P:D-glucuronate catabolic process"/>
    <property type="evidence" value="ECO:0007669"/>
    <property type="project" value="TreeGrafter"/>
</dbReference>
<dbReference type="Gene3D" id="2.60.120.10">
    <property type="entry name" value="Jelly Rolls"/>
    <property type="match status" value="1"/>
</dbReference>
<evidence type="ECO:0000256" key="4">
    <source>
        <dbReference type="ARBA" id="ARBA00012547"/>
    </source>
</evidence>
<sequence>MTSAELRSAFLIDRLFVPGEVVMTYTQHDRMVTGGAAPAGAAPLRLPGSAVGGNAAPFLARRELAVFNIGGPGRAAVDGRAFDLGTHDALYVPAGTSDLFFSNADPSNPAKFWLAGAPCHVPYSPVLVRKADAQRLDFAAQVQSNRTLYRYMTADRVESCQLTMGATFLAPGAVWNQMPGHVHPRKSEMYMYFNMAPDARVVHIIGEPSETRHLIVSNEQGVINPPWAIHIGAGAGGEHAIAWAMAGENQVQEDRFRVSLYDVE</sequence>
<proteinExistence type="inferred from homology"/>
<dbReference type="Gene3D" id="2.60.120.520">
    <property type="entry name" value="pectin degrading enzyme 5-keto 4- deoxyuronate isomerase, domain 1"/>
    <property type="match status" value="1"/>
</dbReference>
<dbReference type="GeneID" id="25737650"/>
<dbReference type="InterPro" id="IPR007045">
    <property type="entry name" value="KduI"/>
</dbReference>
<dbReference type="GO" id="GO:0046872">
    <property type="term" value="F:metal ion binding"/>
    <property type="evidence" value="ECO:0007669"/>
    <property type="project" value="UniProtKB-KW"/>
</dbReference>
<dbReference type="CDD" id="cd20491">
    <property type="entry name" value="cupin_KduI_C"/>
    <property type="match status" value="1"/>
</dbReference>
<comment type="similarity">
    <text evidence="3">Belongs to the KduI family.</text>
</comment>
<evidence type="ECO:0000313" key="8">
    <source>
        <dbReference type="EMBL" id="KIZ03191.1"/>
    </source>
</evidence>
<dbReference type="GO" id="GO:0008697">
    <property type="term" value="F:4-deoxy-L-threo-5-hexosulose-uronate ketol-isomerase activity"/>
    <property type="evidence" value="ECO:0007669"/>
    <property type="project" value="UniProtKB-EC"/>
</dbReference>
<dbReference type="STRING" id="145388.A0A0D2NCZ9"/>
<dbReference type="GO" id="GO:0019698">
    <property type="term" value="P:D-galacturonate catabolic process"/>
    <property type="evidence" value="ECO:0007669"/>
    <property type="project" value="TreeGrafter"/>
</dbReference>
<dbReference type="SUPFAM" id="SSF51182">
    <property type="entry name" value="RmlC-like cupins"/>
    <property type="match status" value="1"/>
</dbReference>
<dbReference type="InterPro" id="IPR014710">
    <property type="entry name" value="RmlC-like_jellyroll"/>
</dbReference>
<dbReference type="OrthoDB" id="5581282at2759"/>
<keyword evidence="5" id="KW-0479">Metal-binding</keyword>
<dbReference type="InterPro" id="IPR011051">
    <property type="entry name" value="RmlC_Cupin_sf"/>
</dbReference>
<comment type="cofactor">
    <cofactor evidence="2">
        <name>Zn(2+)</name>
        <dbReference type="ChEBI" id="CHEBI:29105"/>
    </cofactor>
</comment>
<dbReference type="CDD" id="cd20294">
    <property type="entry name" value="cupin_KduI_N"/>
    <property type="match status" value="1"/>
</dbReference>
<dbReference type="KEGG" id="mng:MNEG_4773"/>
<dbReference type="RefSeq" id="XP_013902210.1">
    <property type="nucleotide sequence ID" value="XM_014046756.1"/>
</dbReference>
<dbReference type="PANTHER" id="PTHR38461:SF1">
    <property type="entry name" value="4-DEOXY-L-THREO-5-HEXOSULOSE-URONATE KETOL-ISOMERASE"/>
    <property type="match status" value="1"/>
</dbReference>
<dbReference type="Proteomes" id="UP000054498">
    <property type="component" value="Unassembled WGS sequence"/>
</dbReference>
<dbReference type="GO" id="GO:0045490">
    <property type="term" value="P:pectin catabolic process"/>
    <property type="evidence" value="ECO:0007669"/>
    <property type="project" value="InterPro"/>
</dbReference>
<dbReference type="NCBIfam" id="NF002091">
    <property type="entry name" value="PRK00924.1"/>
    <property type="match status" value="1"/>
</dbReference>
<name>A0A0D2NCZ9_9CHLO</name>
<evidence type="ECO:0000313" key="9">
    <source>
        <dbReference type="Proteomes" id="UP000054498"/>
    </source>
</evidence>
<evidence type="ECO:0000256" key="5">
    <source>
        <dbReference type="ARBA" id="ARBA00022723"/>
    </source>
</evidence>
<evidence type="ECO:0000256" key="7">
    <source>
        <dbReference type="ARBA" id="ARBA00023235"/>
    </source>
</evidence>
<dbReference type="PANTHER" id="PTHR38461">
    <property type="entry name" value="4-DEOXY-L-THREO-5-HEXOSULOSE-URONATE KETOL-ISOMERASE"/>
    <property type="match status" value="1"/>
</dbReference>
<evidence type="ECO:0000256" key="3">
    <source>
        <dbReference type="ARBA" id="ARBA00008086"/>
    </source>
</evidence>
<dbReference type="InterPro" id="IPR021120">
    <property type="entry name" value="KduI/IolB_isomerase"/>
</dbReference>
<dbReference type="EC" id="5.3.1.17" evidence="4"/>
<accession>A0A0D2NCZ9</accession>
<keyword evidence="9" id="KW-1185">Reference proteome</keyword>
<evidence type="ECO:0000256" key="6">
    <source>
        <dbReference type="ARBA" id="ARBA00022833"/>
    </source>
</evidence>
<dbReference type="EMBL" id="KK100897">
    <property type="protein sequence ID" value="KIZ03191.1"/>
    <property type="molecule type" value="Genomic_DNA"/>
</dbReference>
<dbReference type="Pfam" id="PF04962">
    <property type="entry name" value="KduI"/>
    <property type="match status" value="1"/>
</dbReference>
<keyword evidence="7 8" id="KW-0413">Isomerase</keyword>
<dbReference type="AlphaFoldDB" id="A0A0D2NCZ9"/>
<evidence type="ECO:0000256" key="1">
    <source>
        <dbReference type="ARBA" id="ARBA00000552"/>
    </source>
</evidence>
<reference evidence="8 9" key="1">
    <citation type="journal article" date="2013" name="BMC Genomics">
        <title>Reconstruction of the lipid metabolism for the microalga Monoraphidium neglectum from its genome sequence reveals characteristics suitable for biofuel production.</title>
        <authorList>
            <person name="Bogen C."/>
            <person name="Al-Dilaimi A."/>
            <person name="Albersmeier A."/>
            <person name="Wichmann J."/>
            <person name="Grundmann M."/>
            <person name="Rupp O."/>
            <person name="Lauersen K.J."/>
            <person name="Blifernez-Klassen O."/>
            <person name="Kalinowski J."/>
            <person name="Goesmann A."/>
            <person name="Mussgnug J.H."/>
            <person name="Kruse O."/>
        </authorList>
    </citation>
    <scope>NUCLEOTIDE SEQUENCE [LARGE SCALE GENOMIC DNA]</scope>
    <source>
        <strain evidence="8 9">SAG 48.87</strain>
    </source>
</reference>
<dbReference type="InterPro" id="IPR027449">
    <property type="entry name" value="KduI_N"/>
</dbReference>
<gene>
    <name evidence="8" type="ORF">MNEG_4773</name>
</gene>
<protein>
    <recommendedName>
        <fullName evidence="4">5-dehydro-4-deoxy-D-glucuronate isomerase</fullName>
        <ecNumber evidence="4">5.3.1.17</ecNumber>
    </recommendedName>
</protein>
<comment type="catalytic activity">
    <reaction evidence="1">
        <text>5-dehydro-4-deoxy-D-glucuronate = 3-deoxy-D-glycero-2,5-hexodiulosonate</text>
        <dbReference type="Rhea" id="RHEA:23896"/>
        <dbReference type="ChEBI" id="CHEBI:17117"/>
        <dbReference type="ChEBI" id="CHEBI:29071"/>
        <dbReference type="EC" id="5.3.1.17"/>
    </reaction>
</comment>
<organism evidence="8 9">
    <name type="scientific">Monoraphidium neglectum</name>
    <dbReference type="NCBI Taxonomy" id="145388"/>
    <lineage>
        <taxon>Eukaryota</taxon>
        <taxon>Viridiplantae</taxon>
        <taxon>Chlorophyta</taxon>
        <taxon>core chlorophytes</taxon>
        <taxon>Chlorophyceae</taxon>
        <taxon>CS clade</taxon>
        <taxon>Sphaeropleales</taxon>
        <taxon>Selenastraceae</taxon>
        <taxon>Monoraphidium</taxon>
    </lineage>
</organism>
<evidence type="ECO:0000256" key="2">
    <source>
        <dbReference type="ARBA" id="ARBA00001947"/>
    </source>
</evidence>